<accession>A0A074YD27</accession>
<reference evidence="1 2" key="1">
    <citation type="journal article" date="2014" name="BMC Genomics">
        <title>Genome sequencing of four Aureobasidium pullulans varieties: biotechnological potential, stress tolerance, and description of new species.</title>
        <authorList>
            <person name="Gostin Ar C."/>
            <person name="Ohm R.A."/>
            <person name="Kogej T."/>
            <person name="Sonjak S."/>
            <person name="Turk M."/>
            <person name="Zajc J."/>
            <person name="Zalar P."/>
            <person name="Grube M."/>
            <person name="Sun H."/>
            <person name="Han J."/>
            <person name="Sharma A."/>
            <person name="Chiniquy J."/>
            <person name="Ngan C.Y."/>
            <person name="Lipzen A."/>
            <person name="Barry K."/>
            <person name="Grigoriev I.V."/>
            <person name="Gunde-Cimerman N."/>
        </authorList>
    </citation>
    <scope>NUCLEOTIDE SEQUENCE [LARGE SCALE GENOMIC DNA]</scope>
    <source>
        <strain evidence="1 2">EXF-2481</strain>
    </source>
</reference>
<organism evidence="1 2">
    <name type="scientific">Aureobasidium subglaciale (strain EXF-2481)</name>
    <name type="common">Aureobasidium pullulans var. subglaciale</name>
    <dbReference type="NCBI Taxonomy" id="1043005"/>
    <lineage>
        <taxon>Eukaryota</taxon>
        <taxon>Fungi</taxon>
        <taxon>Dikarya</taxon>
        <taxon>Ascomycota</taxon>
        <taxon>Pezizomycotina</taxon>
        <taxon>Dothideomycetes</taxon>
        <taxon>Dothideomycetidae</taxon>
        <taxon>Dothideales</taxon>
        <taxon>Saccotheciaceae</taxon>
        <taxon>Aureobasidium</taxon>
    </lineage>
</organism>
<protein>
    <submittedName>
        <fullName evidence="1">Uncharacterized protein</fullName>
    </submittedName>
</protein>
<dbReference type="OrthoDB" id="10603481at2759"/>
<dbReference type="RefSeq" id="XP_013342447.1">
    <property type="nucleotide sequence ID" value="XM_013486993.1"/>
</dbReference>
<keyword evidence="2" id="KW-1185">Reference proteome</keyword>
<evidence type="ECO:0000313" key="1">
    <source>
        <dbReference type="EMBL" id="KEQ93959.1"/>
    </source>
</evidence>
<dbReference type="GeneID" id="25364574"/>
<dbReference type="Proteomes" id="UP000030641">
    <property type="component" value="Unassembled WGS sequence"/>
</dbReference>
<dbReference type="InParanoid" id="A0A074YD27"/>
<name>A0A074YD27_AURSE</name>
<sequence length="136" mass="14843">MHGLRHSLQRPLVSAAMSPIRLSSVTRQLSALSLIPSCRRFLSTFIIASALHLISKSFDACPLGPSLDPSNIHLAISGFARQELNLVLSSLHHASCSIHRLYHGRCWLCNMSQLEAESLYSSLHCLVNGSHASAQS</sequence>
<dbReference type="HOGENOM" id="CLU_1875040_0_0_1"/>
<gene>
    <name evidence="1" type="ORF">AUEXF2481DRAFT_320490</name>
</gene>
<evidence type="ECO:0000313" key="2">
    <source>
        <dbReference type="Proteomes" id="UP000030641"/>
    </source>
</evidence>
<dbReference type="AlphaFoldDB" id="A0A074YD27"/>
<proteinExistence type="predicted"/>
<dbReference type="EMBL" id="KL584764">
    <property type="protein sequence ID" value="KEQ93959.1"/>
    <property type="molecule type" value="Genomic_DNA"/>
</dbReference>